<keyword evidence="5 7" id="KW-1133">Transmembrane helix</keyword>
<sequence>MSQDADATTELSEPQQSRKAMASRALGSGAWSTINFGVAQVMRLGSNLILTRLLSPDDFGLMALVTSCMIGLTMFSDMGLGPSIAQSKRGDDPDFLNTAWTIKVIRGFIILAVAIVMAWPMSIFFNAPAFAWIFPTAAASMVVGGFFPTRIDTAARHLQLRRLTIIELTNQFLGILILIALALIMRNVWALAIGSVMGAFVQLAMFHYFLPGHIDRFGMERTAREEIVKFGKWIFFSTICGFLLFQGDRIILGRILTLEQLGIFNIGQFLGTLPAVLGAAIASRLFIPIYREHPPGESAENRRALQRIRGGFSLLLMSMAIVLSLVGPSVVDFLYDSRYLHAGGILVAVACIQMLIVIPMSYETAALASGDSRAFFILQSSRAGIYIVTLLIGVWLFGLAGLLAGQALAQLFCYPVAVWTARRQGAWDPRHDLIAASIAVAAAAFALTLHRDIVAAALLH</sequence>
<feature type="transmembrane region" description="Helical" evidence="7">
    <location>
        <begin position="308"/>
        <end position="327"/>
    </location>
</feature>
<dbReference type="RefSeq" id="WP_311158535.1">
    <property type="nucleotide sequence ID" value="NZ_JAVQLW010000001.1"/>
</dbReference>
<evidence type="ECO:0000256" key="5">
    <source>
        <dbReference type="ARBA" id="ARBA00022989"/>
    </source>
</evidence>
<keyword evidence="6 7" id="KW-0472">Membrane</keyword>
<evidence type="ECO:0000313" key="8">
    <source>
        <dbReference type="EMBL" id="MDS9466340.1"/>
    </source>
</evidence>
<evidence type="ECO:0000256" key="3">
    <source>
        <dbReference type="ARBA" id="ARBA00022475"/>
    </source>
</evidence>
<dbReference type="InterPro" id="IPR050833">
    <property type="entry name" value="Poly_Biosynth_Transport"/>
</dbReference>
<feature type="transmembrane region" description="Helical" evidence="7">
    <location>
        <begin position="59"/>
        <end position="80"/>
    </location>
</feature>
<evidence type="ECO:0000256" key="7">
    <source>
        <dbReference type="SAM" id="Phobius"/>
    </source>
</evidence>
<dbReference type="EMBL" id="JAVQLW010000001">
    <property type="protein sequence ID" value="MDS9466340.1"/>
    <property type="molecule type" value="Genomic_DNA"/>
</dbReference>
<feature type="transmembrane region" description="Helical" evidence="7">
    <location>
        <begin position="129"/>
        <end position="147"/>
    </location>
</feature>
<comment type="subcellular location">
    <subcellularLocation>
        <location evidence="1">Cell membrane</location>
        <topology evidence="1">Multi-pass membrane protein</topology>
    </subcellularLocation>
</comment>
<feature type="transmembrane region" description="Helical" evidence="7">
    <location>
        <begin position="230"/>
        <end position="246"/>
    </location>
</feature>
<evidence type="ECO:0000256" key="4">
    <source>
        <dbReference type="ARBA" id="ARBA00022692"/>
    </source>
</evidence>
<organism evidence="8 9">
    <name type="scientific">Paracoccus aurantius</name>
    <dbReference type="NCBI Taxonomy" id="3073814"/>
    <lineage>
        <taxon>Bacteria</taxon>
        <taxon>Pseudomonadati</taxon>
        <taxon>Pseudomonadota</taxon>
        <taxon>Alphaproteobacteria</taxon>
        <taxon>Rhodobacterales</taxon>
        <taxon>Paracoccaceae</taxon>
        <taxon>Paracoccus</taxon>
    </lineage>
</organism>
<feature type="transmembrane region" description="Helical" evidence="7">
    <location>
        <begin position="191"/>
        <end position="210"/>
    </location>
</feature>
<feature type="transmembrane region" description="Helical" evidence="7">
    <location>
        <begin position="433"/>
        <end position="450"/>
    </location>
</feature>
<keyword evidence="3" id="KW-1003">Cell membrane</keyword>
<evidence type="ECO:0000256" key="6">
    <source>
        <dbReference type="ARBA" id="ARBA00023136"/>
    </source>
</evidence>
<reference evidence="9" key="1">
    <citation type="submission" date="2023-07" db="EMBL/GenBank/DDBJ databases">
        <title>Paracoccus sp. MBLB3053 whole genome sequence.</title>
        <authorList>
            <person name="Hwang C.Y."/>
            <person name="Cho E.-S."/>
            <person name="Seo M.-J."/>
        </authorList>
    </citation>
    <scope>NUCLEOTIDE SEQUENCE [LARGE SCALE GENOMIC DNA]</scope>
    <source>
        <strain evidence="9">MBLB3053</strain>
    </source>
</reference>
<proteinExistence type="inferred from homology"/>
<feature type="transmembrane region" description="Helical" evidence="7">
    <location>
        <begin position="104"/>
        <end position="123"/>
    </location>
</feature>
<dbReference type="PANTHER" id="PTHR30250:SF10">
    <property type="entry name" value="LIPOPOLYSACCHARIDE BIOSYNTHESIS PROTEIN WZXC"/>
    <property type="match status" value="1"/>
</dbReference>
<dbReference type="Pfam" id="PF13440">
    <property type="entry name" value="Polysacc_synt_3"/>
    <property type="match status" value="1"/>
</dbReference>
<feature type="transmembrane region" description="Helical" evidence="7">
    <location>
        <begin position="339"/>
        <end position="362"/>
    </location>
</feature>
<keyword evidence="4 7" id="KW-0812">Transmembrane</keyword>
<evidence type="ECO:0000256" key="1">
    <source>
        <dbReference type="ARBA" id="ARBA00004651"/>
    </source>
</evidence>
<name>A0ABU2HP75_9RHOB</name>
<feature type="transmembrane region" description="Helical" evidence="7">
    <location>
        <begin position="168"/>
        <end position="185"/>
    </location>
</feature>
<comment type="similarity">
    <text evidence="2">Belongs to the polysaccharide synthase family.</text>
</comment>
<keyword evidence="9" id="KW-1185">Reference proteome</keyword>
<feature type="transmembrane region" description="Helical" evidence="7">
    <location>
        <begin position="21"/>
        <end position="39"/>
    </location>
</feature>
<gene>
    <name evidence="8" type="ORF">RGQ15_01970</name>
</gene>
<feature type="transmembrane region" description="Helical" evidence="7">
    <location>
        <begin position="374"/>
        <end position="397"/>
    </location>
</feature>
<protein>
    <submittedName>
        <fullName evidence="8">Oligosaccharide flippase family protein</fullName>
    </submittedName>
</protein>
<dbReference type="PANTHER" id="PTHR30250">
    <property type="entry name" value="PST FAMILY PREDICTED COLANIC ACID TRANSPORTER"/>
    <property type="match status" value="1"/>
</dbReference>
<accession>A0ABU2HP75</accession>
<dbReference type="Proteomes" id="UP001269144">
    <property type="component" value="Unassembled WGS sequence"/>
</dbReference>
<comment type="caution">
    <text evidence="8">The sequence shown here is derived from an EMBL/GenBank/DDBJ whole genome shotgun (WGS) entry which is preliminary data.</text>
</comment>
<evidence type="ECO:0000256" key="2">
    <source>
        <dbReference type="ARBA" id="ARBA00007430"/>
    </source>
</evidence>
<evidence type="ECO:0000313" key="9">
    <source>
        <dbReference type="Proteomes" id="UP001269144"/>
    </source>
</evidence>
<feature type="transmembrane region" description="Helical" evidence="7">
    <location>
        <begin position="266"/>
        <end position="287"/>
    </location>
</feature>